<feature type="domain" description="Amidohydrolase-related" evidence="2">
    <location>
        <begin position="62"/>
        <end position="418"/>
    </location>
</feature>
<dbReference type="InterPro" id="IPR011059">
    <property type="entry name" value="Metal-dep_hydrolase_composite"/>
</dbReference>
<sequence length="437" mass="48164">MTVRQYTVAFTGGKVLSPLPDQGLYPADVLVSRDGTIAYVGLENRDEVANADVMIEAEGKWLLPGFVSAHSHLWQSKFAGQAPNGTVAEWGDGIYSEARELSASEFYDLTIQGARNHIRRGITTAFNFTFSARFREGQSDRAQFEGALDTGIRFFHGFNIGAIRETWTPELALRRARLFVDWASTFNHSDQYLGTMIAHHGINYDTDINTRMEAEVMRKLGLGGQIHYLESPRPVDVDLEQSRWEWLRDAGAVNSKLILGHFLHPTPDILDEAASAGLKMSWNPMSNGRLGSGIASGIADIPKYRRHNLPIGMGVDGEASSDRSDPFENMRVGLYSVRGKYEDPSALTPQDVFHMHTLGAADVLGVVGKVGSLEVGKLADIVLLNPPHMGHLGDPVSAFVFSSGVEDIERVFIGGKEVWPRTPPLAEPTSNWPAWEF</sequence>
<gene>
    <name evidence="3" type="ORF">CGXH109_LOCUS78536</name>
</gene>
<comment type="caution">
    <text evidence="3">The sequence shown here is derived from an EMBL/GenBank/DDBJ whole genome shotgun (WGS) entry which is preliminary data.</text>
</comment>
<evidence type="ECO:0000259" key="2">
    <source>
        <dbReference type="Pfam" id="PF01979"/>
    </source>
</evidence>
<dbReference type="EMBL" id="CAMGZC010000591">
    <property type="protein sequence ID" value="CAI0648707.1"/>
    <property type="molecule type" value="Genomic_DNA"/>
</dbReference>
<accession>A0A9W4RVT7</accession>
<dbReference type="SUPFAM" id="SSF51556">
    <property type="entry name" value="Metallo-dependent hydrolases"/>
    <property type="match status" value="1"/>
</dbReference>
<dbReference type="InterPro" id="IPR050287">
    <property type="entry name" value="MTA/SAH_deaminase"/>
</dbReference>
<evidence type="ECO:0000256" key="1">
    <source>
        <dbReference type="ARBA" id="ARBA00022801"/>
    </source>
</evidence>
<dbReference type="AlphaFoldDB" id="A0A9W4RVT7"/>
<keyword evidence="1" id="KW-0378">Hydrolase</keyword>
<dbReference type="Proteomes" id="UP001152533">
    <property type="component" value="Unassembled WGS sequence"/>
</dbReference>
<reference evidence="3" key="1">
    <citation type="submission" date="2022-08" db="EMBL/GenBank/DDBJ databases">
        <authorList>
            <person name="Giroux E."/>
            <person name="Giroux E."/>
        </authorList>
    </citation>
    <scope>NUCLEOTIDE SEQUENCE</scope>
    <source>
        <strain evidence="3">H1091258</strain>
    </source>
</reference>
<name>A0A9W4RVT7_9PEZI</name>
<evidence type="ECO:0000313" key="4">
    <source>
        <dbReference type="Proteomes" id="UP001152533"/>
    </source>
</evidence>
<organism evidence="3 4">
    <name type="scientific">Colletotrichum noveboracense</name>
    <dbReference type="NCBI Taxonomy" id="2664923"/>
    <lineage>
        <taxon>Eukaryota</taxon>
        <taxon>Fungi</taxon>
        <taxon>Dikarya</taxon>
        <taxon>Ascomycota</taxon>
        <taxon>Pezizomycotina</taxon>
        <taxon>Sordariomycetes</taxon>
        <taxon>Hypocreomycetidae</taxon>
        <taxon>Glomerellales</taxon>
        <taxon>Glomerellaceae</taxon>
        <taxon>Colletotrichum</taxon>
        <taxon>Colletotrichum gloeosporioides species complex</taxon>
    </lineage>
</organism>
<dbReference type="InterPro" id="IPR006680">
    <property type="entry name" value="Amidohydro-rel"/>
</dbReference>
<dbReference type="Gene3D" id="3.20.20.140">
    <property type="entry name" value="Metal-dependent hydrolases"/>
    <property type="match status" value="1"/>
</dbReference>
<dbReference type="PANTHER" id="PTHR43794:SF11">
    <property type="entry name" value="AMIDOHYDROLASE-RELATED DOMAIN-CONTAINING PROTEIN"/>
    <property type="match status" value="1"/>
</dbReference>
<evidence type="ECO:0000313" key="3">
    <source>
        <dbReference type="EMBL" id="CAI0648707.1"/>
    </source>
</evidence>
<proteinExistence type="predicted"/>
<dbReference type="GO" id="GO:0016810">
    <property type="term" value="F:hydrolase activity, acting on carbon-nitrogen (but not peptide) bonds"/>
    <property type="evidence" value="ECO:0007669"/>
    <property type="project" value="InterPro"/>
</dbReference>
<keyword evidence="4" id="KW-1185">Reference proteome</keyword>
<dbReference type="PANTHER" id="PTHR43794">
    <property type="entry name" value="AMINOHYDROLASE SSNA-RELATED"/>
    <property type="match status" value="1"/>
</dbReference>
<protein>
    <recommendedName>
        <fullName evidence="2">Amidohydrolase-related domain-containing protein</fullName>
    </recommendedName>
</protein>
<dbReference type="InterPro" id="IPR032466">
    <property type="entry name" value="Metal_Hydrolase"/>
</dbReference>
<dbReference type="Gene3D" id="2.30.40.10">
    <property type="entry name" value="Urease, subunit C, domain 1"/>
    <property type="match status" value="1"/>
</dbReference>
<dbReference type="SUPFAM" id="SSF51338">
    <property type="entry name" value="Composite domain of metallo-dependent hydrolases"/>
    <property type="match status" value="1"/>
</dbReference>
<dbReference type="Pfam" id="PF01979">
    <property type="entry name" value="Amidohydro_1"/>
    <property type="match status" value="1"/>
</dbReference>